<reference evidence="16 17" key="1">
    <citation type="submission" date="2022-06" db="EMBL/GenBank/DDBJ databases">
        <title>Mesorhizobium sp. strain RP14 Genome sequencing and assembly.</title>
        <authorList>
            <person name="Kim I."/>
        </authorList>
    </citation>
    <scope>NUCLEOTIDE SEQUENCE [LARGE SCALE GENOMIC DNA]</scope>
    <source>
        <strain evidence="17">RP14(2022)</strain>
    </source>
</reference>
<evidence type="ECO:0000256" key="9">
    <source>
        <dbReference type="ARBA" id="ARBA00022989"/>
    </source>
</evidence>
<keyword evidence="7 15" id="KW-0812">Transmembrane</keyword>
<evidence type="ECO:0000313" key="17">
    <source>
        <dbReference type="Proteomes" id="UP001205906"/>
    </source>
</evidence>
<comment type="cofactor">
    <cofactor evidence="14">
        <name>heme b</name>
        <dbReference type="ChEBI" id="CHEBI:60344"/>
    </cofactor>
    <text evidence="14">Binds 1 heme b (iron(II)-protoporphyrin IX) group per subunit.</text>
</comment>
<feature type="transmembrane region" description="Helical" evidence="15">
    <location>
        <begin position="49"/>
        <end position="71"/>
    </location>
</feature>
<organism evidence="16 17">
    <name type="scientific">Mesorhizobium liriopis</name>
    <dbReference type="NCBI Taxonomy" id="2953882"/>
    <lineage>
        <taxon>Bacteria</taxon>
        <taxon>Pseudomonadati</taxon>
        <taxon>Pseudomonadota</taxon>
        <taxon>Alphaproteobacteria</taxon>
        <taxon>Hyphomicrobiales</taxon>
        <taxon>Phyllobacteriaceae</taxon>
        <taxon>Mesorhizobium</taxon>
    </lineage>
</organism>
<keyword evidence="8 14" id="KW-0479">Metal-binding</keyword>
<name>A0ABT1C647_9HYPH</name>
<gene>
    <name evidence="16" type="ORF">NGM99_10565</name>
</gene>
<evidence type="ECO:0000256" key="1">
    <source>
        <dbReference type="ARBA" id="ARBA00004651"/>
    </source>
</evidence>
<evidence type="ECO:0000256" key="2">
    <source>
        <dbReference type="ARBA" id="ARBA00005073"/>
    </source>
</evidence>
<keyword evidence="10" id="KW-0560">Oxidoreductase</keyword>
<dbReference type="Proteomes" id="UP001205906">
    <property type="component" value="Unassembled WGS sequence"/>
</dbReference>
<dbReference type="EMBL" id="JAMXQS010000005">
    <property type="protein sequence ID" value="MCO6050227.1"/>
    <property type="molecule type" value="Genomic_DNA"/>
</dbReference>
<dbReference type="RefSeq" id="WP_252818710.1">
    <property type="nucleotide sequence ID" value="NZ_JAMXQS010000005.1"/>
</dbReference>
<protein>
    <recommendedName>
        <fullName evidence="4 14">Protoporphyrinogen IX oxidase</fullName>
        <ecNumber evidence="14">1.3.99.-</ecNumber>
    </recommendedName>
</protein>
<dbReference type="PANTHER" id="PTHR40255">
    <property type="entry name" value="UPF0093 MEMBRANE PROTEIN SLR1790"/>
    <property type="match status" value="1"/>
</dbReference>
<evidence type="ECO:0000256" key="3">
    <source>
        <dbReference type="ARBA" id="ARBA00006501"/>
    </source>
</evidence>
<evidence type="ECO:0000256" key="11">
    <source>
        <dbReference type="ARBA" id="ARBA00023004"/>
    </source>
</evidence>
<comment type="function">
    <text evidence="14">Catalyzes the oxidation of protoporphyrinogen IX to protoporphyrin IX.</text>
</comment>
<dbReference type="InterPro" id="IPR005265">
    <property type="entry name" value="HemJ-like"/>
</dbReference>
<evidence type="ECO:0000256" key="4">
    <source>
        <dbReference type="ARBA" id="ARBA00017504"/>
    </source>
</evidence>
<dbReference type="PIRSF" id="PIRSF004638">
    <property type="entry name" value="UCP004638"/>
    <property type="match status" value="1"/>
</dbReference>
<evidence type="ECO:0000256" key="7">
    <source>
        <dbReference type="ARBA" id="ARBA00022692"/>
    </source>
</evidence>
<sequence>MIALVKFAHIAALVVWSAGLVGLPLVLAKHSREKPQFDYARLRIVTHYAYTRIVTPAAVLAIAFGTALIFLREAFVPWLFVKLMVVGLLVALHAYIGHVTLVLGEEKGEVDTPGPLPLLGAGLFAMLLILMLVLGKPVLGPEFFPVWLLEPQGHPLPVTEVPS</sequence>
<comment type="pathway">
    <text evidence="2 14">Porphyrin-containing compound metabolism; protoporphyrin-IX biosynthesis; protoporphyrin-IX from protoporphyrinogen-IX: step 1/1.</text>
</comment>
<feature type="transmembrane region" description="Helical" evidence="15">
    <location>
        <begin position="116"/>
        <end position="135"/>
    </location>
</feature>
<keyword evidence="12 14" id="KW-0472">Membrane</keyword>
<dbReference type="PANTHER" id="PTHR40255:SF1">
    <property type="entry name" value="PROTOPORPHYRINOGEN IX OXIDASE"/>
    <property type="match status" value="1"/>
</dbReference>
<comment type="caution">
    <text evidence="16">The sequence shown here is derived from an EMBL/GenBank/DDBJ whole genome shotgun (WGS) entry which is preliminary data.</text>
</comment>
<proteinExistence type="inferred from homology"/>
<evidence type="ECO:0000256" key="6">
    <source>
        <dbReference type="ARBA" id="ARBA00022617"/>
    </source>
</evidence>
<feature type="transmembrane region" description="Helical" evidence="15">
    <location>
        <begin position="6"/>
        <end position="28"/>
    </location>
</feature>
<keyword evidence="11 14" id="KW-0408">Iron</keyword>
<keyword evidence="6 14" id="KW-0349">Heme</keyword>
<comment type="catalytic activity">
    <reaction evidence="13 14">
        <text>protoporphyrinogen IX + 3 A = protoporphyrin IX + 3 AH2</text>
        <dbReference type="Rhea" id="RHEA:62000"/>
        <dbReference type="ChEBI" id="CHEBI:13193"/>
        <dbReference type="ChEBI" id="CHEBI:17499"/>
        <dbReference type="ChEBI" id="CHEBI:57306"/>
        <dbReference type="ChEBI" id="CHEBI:57307"/>
    </reaction>
</comment>
<keyword evidence="9 15" id="KW-1133">Transmembrane helix</keyword>
<evidence type="ECO:0000256" key="12">
    <source>
        <dbReference type="ARBA" id="ARBA00023136"/>
    </source>
</evidence>
<evidence type="ECO:0000256" key="13">
    <source>
        <dbReference type="ARBA" id="ARBA00048390"/>
    </source>
</evidence>
<feature type="transmembrane region" description="Helical" evidence="15">
    <location>
        <begin position="83"/>
        <end position="104"/>
    </location>
</feature>
<evidence type="ECO:0000256" key="15">
    <source>
        <dbReference type="SAM" id="Phobius"/>
    </source>
</evidence>
<comment type="subcellular location">
    <subcellularLocation>
        <location evidence="1">Cell membrane</location>
        <topology evidence="1">Multi-pass membrane protein</topology>
    </subcellularLocation>
</comment>
<evidence type="ECO:0000256" key="14">
    <source>
        <dbReference type="PIRNR" id="PIRNR004638"/>
    </source>
</evidence>
<evidence type="ECO:0000256" key="8">
    <source>
        <dbReference type="ARBA" id="ARBA00022723"/>
    </source>
</evidence>
<comment type="similarity">
    <text evidence="3 14">Belongs to the HemJ family.</text>
</comment>
<keyword evidence="17" id="KW-1185">Reference proteome</keyword>
<keyword evidence="5 14" id="KW-1003">Cell membrane</keyword>
<dbReference type="EC" id="1.3.99.-" evidence="14"/>
<dbReference type="Pfam" id="PF03653">
    <property type="entry name" value="UPF0093"/>
    <property type="match status" value="1"/>
</dbReference>
<evidence type="ECO:0000313" key="16">
    <source>
        <dbReference type="EMBL" id="MCO6050227.1"/>
    </source>
</evidence>
<accession>A0ABT1C647</accession>
<evidence type="ECO:0000256" key="10">
    <source>
        <dbReference type="ARBA" id="ARBA00023002"/>
    </source>
</evidence>
<evidence type="ECO:0000256" key="5">
    <source>
        <dbReference type="ARBA" id="ARBA00022475"/>
    </source>
</evidence>